<protein>
    <submittedName>
        <fullName evidence="2">Uncharacterized protein</fullName>
    </submittedName>
</protein>
<sequence>MRVQKESGCHPRREMMTMKEEVETMKEEEEELETMKVEVVTMKEEEEEVVVVVAAAAVEVEVEEVVEVEEEEVVVVVTMKEEEVEVVAATTSMETAAGETYNNKHVEAAAMIRTHHGDDDHLRRHRLKPRSLLALLRPSSSLPATPMNSLSPPRSPSSVWRSDLRGIVVLPVFTVSLVPHLSTLVRWMGKLHRLYQLLFHHMDYFRHSILNLFLITSTPNRYKSKHELFLDSVRDFGRDGDVGRKFQEQWKSSSTVINAYTEYIFVVDYNSRYEARQSVIRYFRDPWTA</sequence>
<gene>
    <name evidence="2" type="ORF">LITE_LOCUS15640</name>
</gene>
<name>A0AAV0JRT3_9ROSI</name>
<accession>A0AAV0JRT3</accession>
<comment type="caution">
    <text evidence="2">The sequence shown here is derived from an EMBL/GenBank/DDBJ whole genome shotgun (WGS) entry which is preliminary data.</text>
</comment>
<proteinExistence type="predicted"/>
<dbReference type="EMBL" id="CAMGYJ010000005">
    <property type="protein sequence ID" value="CAI0412673.1"/>
    <property type="molecule type" value="Genomic_DNA"/>
</dbReference>
<feature type="coiled-coil region" evidence="1">
    <location>
        <begin position="15"/>
        <end position="45"/>
    </location>
</feature>
<reference evidence="2" key="1">
    <citation type="submission" date="2022-08" db="EMBL/GenBank/DDBJ databases">
        <authorList>
            <person name="Gutierrez-Valencia J."/>
        </authorList>
    </citation>
    <scope>NUCLEOTIDE SEQUENCE</scope>
</reference>
<dbReference type="Proteomes" id="UP001154282">
    <property type="component" value="Unassembled WGS sequence"/>
</dbReference>
<keyword evidence="3" id="KW-1185">Reference proteome</keyword>
<evidence type="ECO:0000313" key="2">
    <source>
        <dbReference type="EMBL" id="CAI0412673.1"/>
    </source>
</evidence>
<keyword evidence="1" id="KW-0175">Coiled coil</keyword>
<organism evidence="2 3">
    <name type="scientific">Linum tenue</name>
    <dbReference type="NCBI Taxonomy" id="586396"/>
    <lineage>
        <taxon>Eukaryota</taxon>
        <taxon>Viridiplantae</taxon>
        <taxon>Streptophyta</taxon>
        <taxon>Embryophyta</taxon>
        <taxon>Tracheophyta</taxon>
        <taxon>Spermatophyta</taxon>
        <taxon>Magnoliopsida</taxon>
        <taxon>eudicotyledons</taxon>
        <taxon>Gunneridae</taxon>
        <taxon>Pentapetalae</taxon>
        <taxon>rosids</taxon>
        <taxon>fabids</taxon>
        <taxon>Malpighiales</taxon>
        <taxon>Linaceae</taxon>
        <taxon>Linum</taxon>
    </lineage>
</organism>
<evidence type="ECO:0000256" key="1">
    <source>
        <dbReference type="SAM" id="Coils"/>
    </source>
</evidence>
<dbReference type="AlphaFoldDB" id="A0AAV0JRT3"/>
<evidence type="ECO:0000313" key="3">
    <source>
        <dbReference type="Proteomes" id="UP001154282"/>
    </source>
</evidence>